<gene>
    <name evidence="1" type="ORF">EV385_5403</name>
</gene>
<dbReference type="AlphaFoldDB" id="A0A4Q7ZRL3"/>
<comment type="caution">
    <text evidence="1">The sequence shown here is derived from an EMBL/GenBank/DDBJ whole genome shotgun (WGS) entry which is preliminary data.</text>
</comment>
<accession>A0A4Q7ZRL3</accession>
<reference evidence="1 2" key="1">
    <citation type="submission" date="2019-02" db="EMBL/GenBank/DDBJ databases">
        <title>Sequencing the genomes of 1000 actinobacteria strains.</title>
        <authorList>
            <person name="Klenk H.-P."/>
        </authorList>
    </citation>
    <scope>NUCLEOTIDE SEQUENCE [LARGE SCALE GENOMIC DNA]</scope>
    <source>
        <strain evidence="1 2">DSM 45162</strain>
    </source>
</reference>
<proteinExistence type="predicted"/>
<sequence length="149" mass="17166">MPVFGVARFERFFRLAAELDVDKDDLKRFSDFVEHKLYDLLVVAQATASANRRDLIEPYDLPITKGVQENIHTFRKMDDDIELQPILDRLATYPPLDRMPSEDTEARLPEIVGGLGLALAKIVKAVDPEVKNPQSQHWERAMRIFDELM</sequence>
<evidence type="ECO:0000313" key="2">
    <source>
        <dbReference type="Proteomes" id="UP000292564"/>
    </source>
</evidence>
<name>A0A4Q7ZRL3_9ACTN</name>
<dbReference type="Pfam" id="PF09123">
    <property type="entry name" value="DUF1931"/>
    <property type="match status" value="1"/>
</dbReference>
<keyword evidence="2" id="KW-1185">Reference proteome</keyword>
<dbReference type="InterPro" id="IPR015207">
    <property type="entry name" value="DUF1931"/>
</dbReference>
<organism evidence="1 2">
    <name type="scientific">Krasilnikovia cinnamomea</name>
    <dbReference type="NCBI Taxonomy" id="349313"/>
    <lineage>
        <taxon>Bacteria</taxon>
        <taxon>Bacillati</taxon>
        <taxon>Actinomycetota</taxon>
        <taxon>Actinomycetes</taxon>
        <taxon>Micromonosporales</taxon>
        <taxon>Micromonosporaceae</taxon>
        <taxon>Krasilnikovia</taxon>
    </lineage>
</organism>
<dbReference type="EMBL" id="SHKY01000001">
    <property type="protein sequence ID" value="RZU53474.1"/>
    <property type="molecule type" value="Genomic_DNA"/>
</dbReference>
<dbReference type="CDD" id="cd22923">
    <property type="entry name" value="HFD_Aq328-like_rpt2"/>
    <property type="match status" value="1"/>
</dbReference>
<dbReference type="InterPro" id="IPR009072">
    <property type="entry name" value="Histone-fold"/>
</dbReference>
<dbReference type="OrthoDB" id="14134at2"/>
<protein>
    <submittedName>
        <fullName evidence="1">Uncharacterized protein DUF1931</fullName>
    </submittedName>
</protein>
<evidence type="ECO:0000313" key="1">
    <source>
        <dbReference type="EMBL" id="RZU53474.1"/>
    </source>
</evidence>
<dbReference type="GO" id="GO:0046982">
    <property type="term" value="F:protein heterodimerization activity"/>
    <property type="evidence" value="ECO:0007669"/>
    <property type="project" value="InterPro"/>
</dbReference>
<dbReference type="SUPFAM" id="SSF47113">
    <property type="entry name" value="Histone-fold"/>
    <property type="match status" value="1"/>
</dbReference>
<dbReference type="Proteomes" id="UP000292564">
    <property type="component" value="Unassembled WGS sequence"/>
</dbReference>
<dbReference type="RefSeq" id="WP_130511959.1">
    <property type="nucleotide sequence ID" value="NZ_SHKY01000001.1"/>
</dbReference>
<dbReference type="Gene3D" id="1.10.20.10">
    <property type="entry name" value="Histone, subunit A"/>
    <property type="match status" value="1"/>
</dbReference>
<dbReference type="CDD" id="cd22922">
    <property type="entry name" value="HFD_Aq328-like_rpt1"/>
    <property type="match status" value="1"/>
</dbReference>